<protein>
    <submittedName>
        <fullName evidence="1">Uncharacterized protein</fullName>
    </submittedName>
</protein>
<evidence type="ECO:0000313" key="2">
    <source>
        <dbReference type="Proteomes" id="UP000215335"/>
    </source>
</evidence>
<organism evidence="1 2">
    <name type="scientific">Trichomalopsis sarcophagae</name>
    <dbReference type="NCBI Taxonomy" id="543379"/>
    <lineage>
        <taxon>Eukaryota</taxon>
        <taxon>Metazoa</taxon>
        <taxon>Ecdysozoa</taxon>
        <taxon>Arthropoda</taxon>
        <taxon>Hexapoda</taxon>
        <taxon>Insecta</taxon>
        <taxon>Pterygota</taxon>
        <taxon>Neoptera</taxon>
        <taxon>Endopterygota</taxon>
        <taxon>Hymenoptera</taxon>
        <taxon>Apocrita</taxon>
        <taxon>Proctotrupomorpha</taxon>
        <taxon>Chalcidoidea</taxon>
        <taxon>Pteromalidae</taxon>
        <taxon>Pteromalinae</taxon>
        <taxon>Trichomalopsis</taxon>
    </lineage>
</organism>
<sequence>MTGKDFTTIKDIIKSAQGEISKRTGQNSLGINLIKTELALFTRKYKIPKFTPPKIERRDITLSKEAKYLEIILDSHLTMKRNMEEGMIKEIHAYYTCKMFGKRWSLRSYIIHWMHTVIVKPIITYEDLVLWPAMLDRKVNRKTLNKVQRIAALSITGWHKRTSCKKGSQTKGFQIMETDQL</sequence>
<proteinExistence type="predicted"/>
<dbReference type="STRING" id="543379.A0A232FPI1"/>
<comment type="caution">
    <text evidence="1">The sequence shown here is derived from an EMBL/GenBank/DDBJ whole genome shotgun (WGS) entry which is preliminary data.</text>
</comment>
<evidence type="ECO:0000313" key="1">
    <source>
        <dbReference type="EMBL" id="OXU32267.1"/>
    </source>
</evidence>
<accession>A0A232FPI1</accession>
<gene>
    <name evidence="1" type="ORF">TSAR_008088</name>
</gene>
<dbReference type="Proteomes" id="UP000215335">
    <property type="component" value="Unassembled WGS sequence"/>
</dbReference>
<dbReference type="EMBL" id="NNAY01000003">
    <property type="protein sequence ID" value="OXU32267.1"/>
    <property type="molecule type" value="Genomic_DNA"/>
</dbReference>
<reference evidence="1 2" key="1">
    <citation type="journal article" date="2017" name="Curr. Biol.">
        <title>The Evolution of Venom by Co-option of Single-Copy Genes.</title>
        <authorList>
            <person name="Martinson E.O."/>
            <person name="Mrinalini"/>
            <person name="Kelkar Y.D."/>
            <person name="Chang C.H."/>
            <person name="Werren J.H."/>
        </authorList>
    </citation>
    <scope>NUCLEOTIDE SEQUENCE [LARGE SCALE GENOMIC DNA]</scope>
    <source>
        <strain evidence="1 2">Alberta</strain>
        <tissue evidence="1">Whole body</tissue>
    </source>
</reference>
<dbReference type="AlphaFoldDB" id="A0A232FPI1"/>
<keyword evidence="2" id="KW-1185">Reference proteome</keyword>
<name>A0A232FPI1_9HYME</name>